<proteinExistence type="predicted"/>
<dbReference type="HOGENOM" id="CLU_158105_0_0_1"/>
<dbReference type="Proteomes" id="UP000053593">
    <property type="component" value="Unassembled WGS sequence"/>
</dbReference>
<evidence type="ECO:0000313" key="1">
    <source>
        <dbReference type="EMBL" id="KIK58734.1"/>
    </source>
</evidence>
<reference evidence="1 2" key="1">
    <citation type="submission" date="2014-04" db="EMBL/GenBank/DDBJ databases">
        <title>Evolutionary Origins and Diversification of the Mycorrhizal Mutualists.</title>
        <authorList>
            <consortium name="DOE Joint Genome Institute"/>
            <consortium name="Mycorrhizal Genomics Consortium"/>
            <person name="Kohler A."/>
            <person name="Kuo A."/>
            <person name="Nagy L.G."/>
            <person name="Floudas D."/>
            <person name="Copeland A."/>
            <person name="Barry K.W."/>
            <person name="Cichocki N."/>
            <person name="Veneault-Fourrey C."/>
            <person name="LaButti K."/>
            <person name="Lindquist E.A."/>
            <person name="Lipzen A."/>
            <person name="Lundell T."/>
            <person name="Morin E."/>
            <person name="Murat C."/>
            <person name="Riley R."/>
            <person name="Ohm R."/>
            <person name="Sun H."/>
            <person name="Tunlid A."/>
            <person name="Henrissat B."/>
            <person name="Grigoriev I.V."/>
            <person name="Hibbett D.S."/>
            <person name="Martin F."/>
        </authorList>
    </citation>
    <scope>NUCLEOTIDE SEQUENCE [LARGE SCALE GENOMIC DNA]</scope>
    <source>
        <strain evidence="1 2">FD-317 M1</strain>
    </source>
</reference>
<dbReference type="EMBL" id="KN834783">
    <property type="protein sequence ID" value="KIK58734.1"/>
    <property type="molecule type" value="Genomic_DNA"/>
</dbReference>
<protein>
    <submittedName>
        <fullName evidence="1">Uncharacterized protein</fullName>
    </submittedName>
</protein>
<keyword evidence="2" id="KW-1185">Reference proteome</keyword>
<sequence>MNRRNVGICGAMQVLWRYVTHRYICPPEIAQESRTKSIQQHLSFHGGLWICFSRAIECLPGLMVLYSKVTFAIMCTAFYKGMHNSLNMRAQVPSKEAINF</sequence>
<gene>
    <name evidence="1" type="ORF">GYMLUDRAFT_45055</name>
</gene>
<accession>A0A0D0C8A9</accession>
<dbReference type="AlphaFoldDB" id="A0A0D0C8A9"/>
<evidence type="ECO:0000313" key="2">
    <source>
        <dbReference type="Proteomes" id="UP000053593"/>
    </source>
</evidence>
<name>A0A0D0C8A9_9AGAR</name>
<organism evidence="1 2">
    <name type="scientific">Collybiopsis luxurians FD-317 M1</name>
    <dbReference type="NCBI Taxonomy" id="944289"/>
    <lineage>
        <taxon>Eukaryota</taxon>
        <taxon>Fungi</taxon>
        <taxon>Dikarya</taxon>
        <taxon>Basidiomycota</taxon>
        <taxon>Agaricomycotina</taxon>
        <taxon>Agaricomycetes</taxon>
        <taxon>Agaricomycetidae</taxon>
        <taxon>Agaricales</taxon>
        <taxon>Marasmiineae</taxon>
        <taxon>Omphalotaceae</taxon>
        <taxon>Collybiopsis</taxon>
        <taxon>Collybiopsis luxurians</taxon>
    </lineage>
</organism>